<reference evidence="1" key="1">
    <citation type="submission" date="2019-01" db="EMBL/GenBank/DDBJ databases">
        <title>Colletotrichum abscissum LGMF1257.</title>
        <authorList>
            <person name="Baroncelli R."/>
        </authorList>
    </citation>
    <scope>NUCLEOTIDE SEQUENCE</scope>
    <source>
        <strain evidence="1">Ca142</strain>
    </source>
</reference>
<evidence type="ECO:0000313" key="1">
    <source>
        <dbReference type="EMBL" id="KAI3536777.1"/>
    </source>
</evidence>
<comment type="caution">
    <text evidence="1">The sequence shown here is derived from an EMBL/GenBank/DDBJ whole genome shotgun (WGS) entry which is preliminary data.</text>
</comment>
<protein>
    <submittedName>
        <fullName evidence="1">Uncharacterized protein</fullName>
    </submittedName>
</protein>
<name>A0A9P9X4W8_9PEZI</name>
<accession>A0A9P9X4W8</accession>
<organism evidence="1 2">
    <name type="scientific">Colletotrichum abscissum</name>
    <dbReference type="NCBI Taxonomy" id="1671311"/>
    <lineage>
        <taxon>Eukaryota</taxon>
        <taxon>Fungi</taxon>
        <taxon>Dikarya</taxon>
        <taxon>Ascomycota</taxon>
        <taxon>Pezizomycotina</taxon>
        <taxon>Sordariomycetes</taxon>
        <taxon>Hypocreomycetidae</taxon>
        <taxon>Glomerellales</taxon>
        <taxon>Glomerellaceae</taxon>
        <taxon>Colletotrichum</taxon>
        <taxon>Colletotrichum acutatum species complex</taxon>
    </lineage>
</organism>
<dbReference type="AlphaFoldDB" id="A0A9P9X4W8"/>
<dbReference type="EMBL" id="SDAQ01000120">
    <property type="protein sequence ID" value="KAI3536777.1"/>
    <property type="molecule type" value="Genomic_DNA"/>
</dbReference>
<proteinExistence type="predicted"/>
<keyword evidence="2" id="KW-1185">Reference proteome</keyword>
<dbReference type="Proteomes" id="UP001056436">
    <property type="component" value="Unassembled WGS sequence"/>
</dbReference>
<gene>
    <name evidence="1" type="ORF">CABS02_12413</name>
</gene>
<evidence type="ECO:0000313" key="2">
    <source>
        <dbReference type="Proteomes" id="UP001056436"/>
    </source>
</evidence>
<sequence length="69" mass="7741">MAVSPHPPSSIDLYLAAACTARGRRTLTWPLNFTWNSWTTWVLNGRHVPITNVANHIAAVVDCCLPWRI</sequence>